<sequence length="213" mass="25025">MTSPNPHDPRFILGQQHFEVHDSFRATNTVFNHLLANLPQPQVDREQKYAELERRAIQKYGSEDPTQQDELEQQVAAQLQEEIRQSPHARKIIPPPRGLKRKVPPHSAKKTRSVVKMKKGPVKALRKPEKTVRRTLCTEVFVDHSVELRKRYNSDRRKKQTHRFGDMVDWLVVVCTKEERRKRSWPGIEKEKTCLARNLRIGMKQKWRGGISK</sequence>
<organism evidence="2 3">
    <name type="scientific">Pyronema omphalodes (strain CBS 100304)</name>
    <name type="common">Pyronema confluens</name>
    <dbReference type="NCBI Taxonomy" id="1076935"/>
    <lineage>
        <taxon>Eukaryota</taxon>
        <taxon>Fungi</taxon>
        <taxon>Dikarya</taxon>
        <taxon>Ascomycota</taxon>
        <taxon>Pezizomycotina</taxon>
        <taxon>Pezizomycetes</taxon>
        <taxon>Pezizales</taxon>
        <taxon>Pyronemataceae</taxon>
        <taxon>Pyronema</taxon>
    </lineage>
</organism>
<name>U4LDV8_PYROM</name>
<evidence type="ECO:0000313" key="2">
    <source>
        <dbReference type="EMBL" id="CCX09269.1"/>
    </source>
</evidence>
<proteinExistence type="predicted"/>
<dbReference type="OrthoDB" id="5351711at2759"/>
<evidence type="ECO:0000256" key="1">
    <source>
        <dbReference type="SAM" id="MobiDB-lite"/>
    </source>
</evidence>
<dbReference type="Proteomes" id="UP000018144">
    <property type="component" value="Unassembled WGS sequence"/>
</dbReference>
<accession>U4LDV8</accession>
<evidence type="ECO:0000313" key="3">
    <source>
        <dbReference type="Proteomes" id="UP000018144"/>
    </source>
</evidence>
<protein>
    <submittedName>
        <fullName evidence="2">Uncharacterized protein</fullName>
    </submittedName>
</protein>
<dbReference type="AlphaFoldDB" id="U4LDV8"/>
<gene>
    <name evidence="2" type="ORF">PCON_08862</name>
</gene>
<dbReference type="EMBL" id="HF935448">
    <property type="protein sequence ID" value="CCX09269.1"/>
    <property type="molecule type" value="Genomic_DNA"/>
</dbReference>
<feature type="region of interest" description="Disordered" evidence="1">
    <location>
        <begin position="90"/>
        <end position="126"/>
    </location>
</feature>
<reference evidence="2 3" key="1">
    <citation type="journal article" date="2013" name="PLoS Genet.">
        <title>The genome and development-dependent transcriptomes of Pyronema confluens: a window into fungal evolution.</title>
        <authorList>
            <person name="Traeger S."/>
            <person name="Altegoer F."/>
            <person name="Freitag M."/>
            <person name="Gabaldon T."/>
            <person name="Kempken F."/>
            <person name="Kumar A."/>
            <person name="Marcet-Houben M."/>
            <person name="Poggeler S."/>
            <person name="Stajich J.E."/>
            <person name="Nowrousian M."/>
        </authorList>
    </citation>
    <scope>NUCLEOTIDE SEQUENCE [LARGE SCALE GENOMIC DNA]</scope>
    <source>
        <strain evidence="3">CBS 100304</strain>
        <tissue evidence="2">Vegetative mycelium</tissue>
    </source>
</reference>
<keyword evidence="3" id="KW-1185">Reference proteome</keyword>
<feature type="compositionally biased region" description="Basic residues" evidence="1">
    <location>
        <begin position="98"/>
        <end position="125"/>
    </location>
</feature>